<reference evidence="2" key="1">
    <citation type="submission" date="2018-04" db="EMBL/GenBank/DDBJ databases">
        <title>Transcriptome of Schizaphis graminum biotype I.</title>
        <authorList>
            <person name="Scully E.D."/>
            <person name="Geib S.M."/>
            <person name="Palmer N.A."/>
            <person name="Koch K."/>
            <person name="Bradshaw J."/>
            <person name="Heng-Moss T."/>
            <person name="Sarath G."/>
        </authorList>
    </citation>
    <scope>NUCLEOTIDE SEQUENCE</scope>
</reference>
<dbReference type="CDD" id="cd09917">
    <property type="entry name" value="F-box_SF"/>
    <property type="match status" value="1"/>
</dbReference>
<dbReference type="InterPro" id="IPR001810">
    <property type="entry name" value="F-box_dom"/>
</dbReference>
<evidence type="ECO:0000259" key="1">
    <source>
        <dbReference type="Pfam" id="PF12937"/>
    </source>
</evidence>
<dbReference type="Pfam" id="PF12937">
    <property type="entry name" value="F-box-like"/>
    <property type="match status" value="1"/>
</dbReference>
<proteinExistence type="predicted"/>
<name>A0A2S2NP34_SCHGA</name>
<sequence>MVDGNFDEQYVYEMKQKRGPSLMTCVIQEPKNLEEDFEINDSFKQIATHSSSMQTLNYMGKALGMAFKYLNTHDLISASRVCSTWNAIAMNQLLRRNCRLKNGMVYDWEKFVDCINQQKTDMLDTTHIA</sequence>
<dbReference type="InterPro" id="IPR036047">
    <property type="entry name" value="F-box-like_dom_sf"/>
</dbReference>
<evidence type="ECO:0000313" key="2">
    <source>
        <dbReference type="EMBL" id="MBY18935.1"/>
    </source>
</evidence>
<dbReference type="EMBL" id="GGMR01006316">
    <property type="protein sequence ID" value="MBY18935.1"/>
    <property type="molecule type" value="Transcribed_RNA"/>
</dbReference>
<dbReference type="Gene3D" id="1.20.1280.50">
    <property type="match status" value="1"/>
</dbReference>
<accession>A0A2S2NP34</accession>
<dbReference type="AlphaFoldDB" id="A0A2S2NP34"/>
<dbReference type="SUPFAM" id="SSF81383">
    <property type="entry name" value="F-box domain"/>
    <property type="match status" value="1"/>
</dbReference>
<protein>
    <recommendedName>
        <fullName evidence="1">F-box domain-containing protein</fullName>
    </recommendedName>
</protein>
<feature type="domain" description="F-box" evidence="1">
    <location>
        <begin position="67"/>
        <end position="98"/>
    </location>
</feature>
<organism evidence="2">
    <name type="scientific">Schizaphis graminum</name>
    <name type="common">Green bug aphid</name>
    <dbReference type="NCBI Taxonomy" id="13262"/>
    <lineage>
        <taxon>Eukaryota</taxon>
        <taxon>Metazoa</taxon>
        <taxon>Ecdysozoa</taxon>
        <taxon>Arthropoda</taxon>
        <taxon>Hexapoda</taxon>
        <taxon>Insecta</taxon>
        <taxon>Pterygota</taxon>
        <taxon>Neoptera</taxon>
        <taxon>Paraneoptera</taxon>
        <taxon>Hemiptera</taxon>
        <taxon>Sternorrhyncha</taxon>
        <taxon>Aphidomorpha</taxon>
        <taxon>Aphidoidea</taxon>
        <taxon>Aphididae</taxon>
        <taxon>Aphidini</taxon>
        <taxon>Schizaphis</taxon>
    </lineage>
</organism>
<gene>
    <name evidence="2" type="ORF">g.148611</name>
</gene>